<accession>A0AAD5U206</accession>
<dbReference type="InterPro" id="IPR032675">
    <property type="entry name" value="LRR_dom_sf"/>
</dbReference>
<dbReference type="Proteomes" id="UP001211065">
    <property type="component" value="Unassembled WGS sequence"/>
</dbReference>
<evidence type="ECO:0008006" key="3">
    <source>
        <dbReference type="Google" id="ProtNLM"/>
    </source>
</evidence>
<reference evidence="1" key="1">
    <citation type="submission" date="2020-05" db="EMBL/GenBank/DDBJ databases">
        <title>Phylogenomic resolution of chytrid fungi.</title>
        <authorList>
            <person name="Stajich J.E."/>
            <person name="Amses K."/>
            <person name="Simmons R."/>
            <person name="Seto K."/>
            <person name="Myers J."/>
            <person name="Bonds A."/>
            <person name="Quandt C.A."/>
            <person name="Barry K."/>
            <person name="Liu P."/>
            <person name="Grigoriev I."/>
            <person name="Longcore J.E."/>
            <person name="James T.Y."/>
        </authorList>
    </citation>
    <scope>NUCLEOTIDE SEQUENCE</scope>
    <source>
        <strain evidence="1">JEL0476</strain>
    </source>
</reference>
<dbReference type="SUPFAM" id="SSF52047">
    <property type="entry name" value="RNI-like"/>
    <property type="match status" value="1"/>
</dbReference>
<keyword evidence="2" id="KW-1185">Reference proteome</keyword>
<proteinExistence type="predicted"/>
<evidence type="ECO:0000313" key="2">
    <source>
        <dbReference type="Proteomes" id="UP001211065"/>
    </source>
</evidence>
<organism evidence="1 2">
    <name type="scientific">Clydaea vesicula</name>
    <dbReference type="NCBI Taxonomy" id="447962"/>
    <lineage>
        <taxon>Eukaryota</taxon>
        <taxon>Fungi</taxon>
        <taxon>Fungi incertae sedis</taxon>
        <taxon>Chytridiomycota</taxon>
        <taxon>Chytridiomycota incertae sedis</taxon>
        <taxon>Chytridiomycetes</taxon>
        <taxon>Lobulomycetales</taxon>
        <taxon>Lobulomycetaceae</taxon>
        <taxon>Clydaea</taxon>
    </lineage>
</organism>
<comment type="caution">
    <text evidence="1">The sequence shown here is derived from an EMBL/GenBank/DDBJ whole genome shotgun (WGS) entry which is preliminary data.</text>
</comment>
<sequence length="446" mass="51748">MSKVNVGGIQYRSHISKGAKILNSVKLYDDLNKGENEPSTPQYLKIEEIEEALPTFQHLKINEREDFFVIKKPKISIEQYLHCDIIKKILNFFKFQLSDLVNFSLVNWRWNAVSRIVLFNDVYIVNEKLLKYYLSIRMNAHFKNKTKNNQWPKTSTSSICFYNVKLDDLQYSAVISCMSSYIPSLISISVEAVLSISSVITLTTNCPNLRRLRLCTIDCTEFNYSMITPKCIEVFKKLLSFGLINFVDNNNFNDFLKVVKFGDLKILNIAICAIEHVTIWKPYLPFLTNLLVACNRKYSVQDSAEQLKLLLGDAPLLATNLYLGHSLKNDSLPVVATRFTNLKCIEIVEFVDFDDFKPILRKNKILTAMKVNFNHSLNNSHLDFVKIHCPNLVNFDGYYNKFCNCITTEDLEKFFLTLKNLKSFILYMTEDLKSVFLRYHIKFNGH</sequence>
<evidence type="ECO:0000313" key="1">
    <source>
        <dbReference type="EMBL" id="KAJ3214446.1"/>
    </source>
</evidence>
<dbReference type="Gene3D" id="3.80.10.10">
    <property type="entry name" value="Ribonuclease Inhibitor"/>
    <property type="match status" value="1"/>
</dbReference>
<protein>
    <recommendedName>
        <fullName evidence="3">F-box domain-containing protein</fullName>
    </recommendedName>
</protein>
<dbReference type="EMBL" id="JADGJW010000620">
    <property type="protein sequence ID" value="KAJ3214446.1"/>
    <property type="molecule type" value="Genomic_DNA"/>
</dbReference>
<name>A0AAD5U206_9FUNG</name>
<gene>
    <name evidence="1" type="ORF">HK099_006875</name>
</gene>
<dbReference type="AlphaFoldDB" id="A0AAD5U206"/>